<dbReference type="GO" id="GO:0000271">
    <property type="term" value="P:polysaccharide biosynthetic process"/>
    <property type="evidence" value="ECO:0007669"/>
    <property type="project" value="TreeGrafter"/>
</dbReference>
<comment type="function">
    <text evidence="2">Catalyzes the epimerization of the C3' and C5'positions of dTDP-6-deoxy-D-xylo-4-hexulose, forming dTDP-6-deoxy-L-lyxo-4-hexulose.</text>
</comment>
<evidence type="ECO:0000256" key="4">
    <source>
        <dbReference type="ARBA" id="ARBA00019595"/>
    </source>
</evidence>
<keyword evidence="11" id="KW-1185">Reference proteome</keyword>
<evidence type="ECO:0000256" key="3">
    <source>
        <dbReference type="ARBA" id="ARBA00012098"/>
    </source>
</evidence>
<gene>
    <name evidence="10" type="primary">rfbC</name>
    <name evidence="10" type="ORF">HCAN_0166</name>
</gene>
<feature type="active site" description="Proton acceptor" evidence="8">
    <location>
        <position position="61"/>
    </location>
</feature>
<dbReference type="InterPro" id="IPR000888">
    <property type="entry name" value="RmlC-like"/>
</dbReference>
<dbReference type="Gene3D" id="2.60.120.10">
    <property type="entry name" value="Jelly Rolls"/>
    <property type="match status" value="1"/>
</dbReference>
<feature type="site" description="Participates in a stacking interaction with the thymidine ring of dTDP-4-oxo-6-deoxyglucose" evidence="9">
    <location>
        <position position="137"/>
    </location>
</feature>
<dbReference type="GO" id="GO:0005829">
    <property type="term" value="C:cytosol"/>
    <property type="evidence" value="ECO:0007669"/>
    <property type="project" value="TreeGrafter"/>
</dbReference>
<evidence type="ECO:0000256" key="1">
    <source>
        <dbReference type="ARBA" id="ARBA00001298"/>
    </source>
</evidence>
<dbReference type="InterPro" id="IPR011051">
    <property type="entry name" value="RmlC_Cupin_sf"/>
</dbReference>
<dbReference type="RefSeq" id="WP_006655998.1">
    <property type="nucleotide sequence ID" value="NZ_CM000776.2"/>
</dbReference>
<dbReference type="CDD" id="cd00438">
    <property type="entry name" value="cupin_RmlC"/>
    <property type="match status" value="1"/>
</dbReference>
<dbReference type="EMBL" id="CM000776">
    <property type="protein sequence ID" value="EES88887.1"/>
    <property type="molecule type" value="Genomic_DNA"/>
</dbReference>
<dbReference type="EC" id="5.1.3.13" evidence="3"/>
<protein>
    <recommendedName>
        <fullName evidence="4">dTDP-4-dehydrorhamnose 3,5-epimerase</fullName>
        <ecNumber evidence="3">5.1.3.13</ecNumber>
    </recommendedName>
    <alternativeName>
        <fullName evidence="6">Thymidine diphospho-4-keto-rhamnose 3,5-epimerase</fullName>
    </alternativeName>
    <alternativeName>
        <fullName evidence="5">dTDP-4-keto-6-deoxyglucose 3,5-epimerase</fullName>
    </alternativeName>
    <alternativeName>
        <fullName evidence="7">dTDP-6-deoxy-D-xylo-4-hexulose 3,5-epimerase</fullName>
    </alternativeName>
</protein>
<feature type="active site" description="Proton donor" evidence="8">
    <location>
        <position position="131"/>
    </location>
</feature>
<evidence type="ECO:0000256" key="2">
    <source>
        <dbReference type="ARBA" id="ARBA00001997"/>
    </source>
</evidence>
<evidence type="ECO:0000313" key="11">
    <source>
        <dbReference type="Proteomes" id="UP000007032"/>
    </source>
</evidence>
<dbReference type="PANTHER" id="PTHR21047">
    <property type="entry name" value="DTDP-6-DEOXY-D-GLUCOSE-3,5 EPIMERASE"/>
    <property type="match status" value="1"/>
</dbReference>
<dbReference type="OrthoDB" id="9800680at2"/>
<evidence type="ECO:0000256" key="5">
    <source>
        <dbReference type="ARBA" id="ARBA00029758"/>
    </source>
</evidence>
<dbReference type="eggNOG" id="COG1898">
    <property type="taxonomic scope" value="Bacteria"/>
</dbReference>
<reference evidence="10 11" key="1">
    <citation type="journal article" date="2009" name="J. Bacteriol.">
        <title>Genome sequence of the emerging pathogen Helicobacter canadensis.</title>
        <authorList>
            <person name="Loman N.J."/>
            <person name="Snyder L.A."/>
            <person name="Linton J.D."/>
            <person name="Langdon R."/>
            <person name="Lawson A.J."/>
            <person name="Weinstock G.M."/>
            <person name="Wren B.W."/>
            <person name="Pallen M.J."/>
        </authorList>
    </citation>
    <scope>NUCLEOTIDE SEQUENCE [LARGE SCALE GENOMIC DNA]</scope>
    <source>
        <strain evidence="10 11">MIT 98-5491</strain>
    </source>
</reference>
<dbReference type="Proteomes" id="UP000007032">
    <property type="component" value="Chromosome"/>
</dbReference>
<comment type="catalytic activity">
    <reaction evidence="1">
        <text>dTDP-4-dehydro-6-deoxy-alpha-D-glucose = dTDP-4-dehydro-beta-L-rhamnose</text>
        <dbReference type="Rhea" id="RHEA:16969"/>
        <dbReference type="ChEBI" id="CHEBI:57649"/>
        <dbReference type="ChEBI" id="CHEBI:62830"/>
        <dbReference type="EC" id="5.1.3.13"/>
    </reaction>
</comment>
<evidence type="ECO:0000256" key="6">
    <source>
        <dbReference type="ARBA" id="ARBA00031424"/>
    </source>
</evidence>
<name>C5ZW66_9HELI</name>
<dbReference type="PANTHER" id="PTHR21047:SF2">
    <property type="entry name" value="THYMIDINE DIPHOSPHO-4-KETO-RHAMNOSE 3,5-EPIMERASE"/>
    <property type="match status" value="1"/>
</dbReference>
<evidence type="ECO:0000313" key="10">
    <source>
        <dbReference type="EMBL" id="EES88887.1"/>
    </source>
</evidence>
<dbReference type="STRING" id="537970.HCAN_0166"/>
<evidence type="ECO:0000256" key="8">
    <source>
        <dbReference type="PIRSR" id="PIRSR600888-1"/>
    </source>
</evidence>
<organism evidence="10 11">
    <name type="scientific">Helicobacter canadensis MIT 98-5491</name>
    <dbReference type="NCBI Taxonomy" id="537970"/>
    <lineage>
        <taxon>Bacteria</taxon>
        <taxon>Pseudomonadati</taxon>
        <taxon>Campylobacterota</taxon>
        <taxon>Epsilonproteobacteria</taxon>
        <taxon>Campylobacterales</taxon>
        <taxon>Helicobacteraceae</taxon>
        <taxon>Helicobacter</taxon>
    </lineage>
</organism>
<dbReference type="HOGENOM" id="CLU_090940_1_1_7"/>
<evidence type="ECO:0000256" key="9">
    <source>
        <dbReference type="PIRSR" id="PIRSR600888-3"/>
    </source>
</evidence>
<evidence type="ECO:0000256" key="7">
    <source>
        <dbReference type="ARBA" id="ARBA00033311"/>
    </source>
</evidence>
<dbReference type="SUPFAM" id="SSF51182">
    <property type="entry name" value="RmlC-like cupins"/>
    <property type="match status" value="1"/>
</dbReference>
<dbReference type="Pfam" id="PF00908">
    <property type="entry name" value="dTDP_sugar_isom"/>
    <property type="match status" value="1"/>
</dbReference>
<sequence>MEKIETDFDGLYILKRSMFKDNRGEFIKHFSEECFRQNSLDTDFKESYYSVSKKGVLRGMHFQLPPYEHTKLVYVSSGKILDVVVDIRLHSSTFGLFFKIVLSSKKSSFLYIPKGFAHGFLCLEDNTRVHYLQTSVYSKNHDSGILYDSFGFNWLEESSKYEVKNLIISQRDLSFESLKDFKLKKVF</sequence>
<dbReference type="InterPro" id="IPR014710">
    <property type="entry name" value="RmlC-like_jellyroll"/>
</dbReference>
<accession>C5ZW66</accession>
<dbReference type="GO" id="GO:0008830">
    <property type="term" value="F:dTDP-4-dehydrorhamnose 3,5-epimerase activity"/>
    <property type="evidence" value="ECO:0007669"/>
    <property type="project" value="UniProtKB-EC"/>
</dbReference>
<dbReference type="GO" id="GO:0019305">
    <property type="term" value="P:dTDP-rhamnose biosynthetic process"/>
    <property type="evidence" value="ECO:0007669"/>
    <property type="project" value="TreeGrafter"/>
</dbReference>
<dbReference type="AlphaFoldDB" id="C5ZW66"/>
<proteinExistence type="predicted"/>